<evidence type="ECO:0000259" key="1">
    <source>
        <dbReference type="Pfam" id="PF06114"/>
    </source>
</evidence>
<protein>
    <submittedName>
        <fullName evidence="2">Toxin</fullName>
    </submittedName>
</protein>
<dbReference type="InterPro" id="IPR010359">
    <property type="entry name" value="IrrE_HExxH"/>
</dbReference>
<accession>A0A3E0IKY4</accession>
<gene>
    <name evidence="2" type="ORF">DOS83_13310</name>
</gene>
<dbReference type="OrthoDB" id="1707128at2"/>
<dbReference type="AlphaFoldDB" id="A0A3E0IKY4"/>
<sequence>MTMFEELMIKNSHIPISDCYHLRGGFKGIYVNGAILIDSHLSSYHKHEILAEELAHYDITYGNILNQKNILNRKLELKARRQAYESVITLQGIIDAFEFGVQNLHEMAIFFEVSKSFVKESLNHYKMKYGLSTECRGYLIQFEPLIIYKDI</sequence>
<feature type="domain" description="IrrE N-terminal-like" evidence="1">
    <location>
        <begin position="32"/>
        <end position="122"/>
    </location>
</feature>
<organism evidence="2">
    <name type="scientific">Staphylococcus felis</name>
    <dbReference type="NCBI Taxonomy" id="46127"/>
    <lineage>
        <taxon>Bacteria</taxon>
        <taxon>Bacillati</taxon>
        <taxon>Bacillota</taxon>
        <taxon>Bacilli</taxon>
        <taxon>Bacillales</taxon>
        <taxon>Staphylococcaceae</taxon>
        <taxon>Staphylococcus</taxon>
    </lineage>
</organism>
<dbReference type="Pfam" id="PF06114">
    <property type="entry name" value="Peptidase_M78"/>
    <property type="match status" value="1"/>
</dbReference>
<reference evidence="2" key="1">
    <citation type="journal article" date="2018" name="Vet. Microbiol.">
        <title>Characterisation of Staphylococcus felis isolated from cats using whole genome sequencing.</title>
        <authorList>
            <person name="Worthing K."/>
            <person name="Pang S."/>
            <person name="Trott D.J."/>
            <person name="Abraham S."/>
            <person name="Coombs G.W."/>
            <person name="Jordan D."/>
            <person name="McIntyre L."/>
            <person name="Davies M.R."/>
            <person name="Norris J."/>
        </authorList>
    </citation>
    <scope>NUCLEOTIDE SEQUENCE [LARGE SCALE GENOMIC DNA]</scope>
    <source>
        <strain evidence="2">F9</strain>
    </source>
</reference>
<dbReference type="Proteomes" id="UP000256562">
    <property type="component" value="Unassembled WGS sequence"/>
</dbReference>
<comment type="caution">
    <text evidence="2">The sequence shown here is derived from an EMBL/GenBank/DDBJ whole genome shotgun (WGS) entry which is preliminary data.</text>
</comment>
<proteinExistence type="predicted"/>
<name>A0A3E0IKY4_9STAP</name>
<dbReference type="RefSeq" id="WP_116095367.1">
    <property type="nucleotide sequence ID" value="NZ_QKXQ01000683.1"/>
</dbReference>
<evidence type="ECO:0000313" key="2">
    <source>
        <dbReference type="EMBL" id="REH89423.1"/>
    </source>
</evidence>
<dbReference type="EMBL" id="QKXQ01000683">
    <property type="protein sequence ID" value="REH89423.1"/>
    <property type="molecule type" value="Genomic_DNA"/>
</dbReference>